<sequence>MSHVVCVVRRIQRAFREGRRQNPEIAFACIFSSNSILILPRGAVQRTLASLSEANLCLVPPSPPFSSSLISHPRRRYSHPLFRKRVLSLLDRSSRRQIISPRGPVCCAISFCNLRGGVPTEVVVPEQESQGSLKSTDTTPLLDRASRQAIEGSWRRRVLKPASYATGGPPAESIVNPGMEREVIAVREVARHGQ</sequence>
<protein>
    <submittedName>
        <fullName evidence="1">Uncharacterized protein</fullName>
    </submittedName>
</protein>
<evidence type="ECO:0000313" key="2">
    <source>
        <dbReference type="Proteomes" id="UP000699042"/>
    </source>
</evidence>
<gene>
    <name evidence="1" type="ORF">JMJ77_004183</name>
</gene>
<dbReference type="EMBL" id="JAESDN010000010">
    <property type="protein sequence ID" value="KAG7044721.1"/>
    <property type="molecule type" value="Genomic_DNA"/>
</dbReference>
<dbReference type="Proteomes" id="UP000699042">
    <property type="component" value="Unassembled WGS sequence"/>
</dbReference>
<reference evidence="1" key="1">
    <citation type="submission" date="2021-05" db="EMBL/GenBank/DDBJ databases">
        <title>Comparative genomics of three Colletotrichum scovillei strains and genetic complementation revealed genes involved fungal growth and virulence on chili pepper.</title>
        <authorList>
            <person name="Hsieh D.-K."/>
            <person name="Chuang S.-C."/>
            <person name="Chen C.-Y."/>
            <person name="Chao Y.-T."/>
            <person name="Lu M.-Y.J."/>
            <person name="Lee M.-H."/>
            <person name="Shih M.-C."/>
        </authorList>
    </citation>
    <scope>NUCLEOTIDE SEQUENCE</scope>
    <source>
        <strain evidence="1">Coll-153</strain>
    </source>
</reference>
<comment type="caution">
    <text evidence="1">The sequence shown here is derived from an EMBL/GenBank/DDBJ whole genome shotgun (WGS) entry which is preliminary data.</text>
</comment>
<accession>A0A9P7R0W4</accession>
<dbReference type="AlphaFoldDB" id="A0A9P7R0W4"/>
<keyword evidence="2" id="KW-1185">Reference proteome</keyword>
<evidence type="ECO:0000313" key="1">
    <source>
        <dbReference type="EMBL" id="KAG7044721.1"/>
    </source>
</evidence>
<organism evidence="1 2">
    <name type="scientific">Colletotrichum scovillei</name>
    <dbReference type="NCBI Taxonomy" id="1209932"/>
    <lineage>
        <taxon>Eukaryota</taxon>
        <taxon>Fungi</taxon>
        <taxon>Dikarya</taxon>
        <taxon>Ascomycota</taxon>
        <taxon>Pezizomycotina</taxon>
        <taxon>Sordariomycetes</taxon>
        <taxon>Hypocreomycetidae</taxon>
        <taxon>Glomerellales</taxon>
        <taxon>Glomerellaceae</taxon>
        <taxon>Colletotrichum</taxon>
        <taxon>Colletotrichum acutatum species complex</taxon>
    </lineage>
</organism>
<proteinExistence type="predicted"/>
<name>A0A9P7R0W4_9PEZI</name>